<dbReference type="GO" id="GO:0006312">
    <property type="term" value="P:mitotic recombination"/>
    <property type="evidence" value="ECO:0007669"/>
    <property type="project" value="TreeGrafter"/>
</dbReference>
<dbReference type="GO" id="GO:0070914">
    <property type="term" value="P:UV-damage excision repair"/>
    <property type="evidence" value="ECO:0007669"/>
    <property type="project" value="TreeGrafter"/>
</dbReference>
<accession>X6MYI5</accession>
<feature type="domain" description="ERCC1-like central" evidence="8">
    <location>
        <begin position="71"/>
        <end position="145"/>
    </location>
</feature>
<feature type="compositionally biased region" description="Polar residues" evidence="7">
    <location>
        <begin position="47"/>
        <end position="66"/>
    </location>
</feature>
<evidence type="ECO:0000256" key="6">
    <source>
        <dbReference type="ARBA" id="ARBA00023242"/>
    </source>
</evidence>
<keyword evidence="3" id="KW-0227">DNA damage</keyword>
<dbReference type="GO" id="GO:0070522">
    <property type="term" value="C:ERCC4-ERCC1 complex"/>
    <property type="evidence" value="ECO:0007669"/>
    <property type="project" value="TreeGrafter"/>
</dbReference>
<protein>
    <recommendedName>
        <fullName evidence="8">ERCC1-like central domain-containing protein</fullName>
    </recommendedName>
</protein>
<comment type="similarity">
    <text evidence="2">Belongs to the ERCC1/RAD10/SWI10 family.</text>
</comment>
<evidence type="ECO:0000256" key="4">
    <source>
        <dbReference type="ARBA" id="ARBA00023125"/>
    </source>
</evidence>
<dbReference type="PANTHER" id="PTHR12749:SF0">
    <property type="entry name" value="DNA EXCISION REPAIR PROTEIN ERCC-1"/>
    <property type="match status" value="1"/>
</dbReference>
<dbReference type="InterPro" id="IPR011335">
    <property type="entry name" value="Restrct_endonuc-II-like"/>
</dbReference>
<dbReference type="GO" id="GO:0000110">
    <property type="term" value="C:nucleotide-excision repair factor 1 complex"/>
    <property type="evidence" value="ECO:0007669"/>
    <property type="project" value="TreeGrafter"/>
</dbReference>
<evidence type="ECO:0000313" key="10">
    <source>
        <dbReference type="Proteomes" id="UP000023152"/>
    </source>
</evidence>
<dbReference type="Proteomes" id="UP000023152">
    <property type="component" value="Unassembled WGS sequence"/>
</dbReference>
<organism evidence="9 10">
    <name type="scientific">Reticulomyxa filosa</name>
    <dbReference type="NCBI Taxonomy" id="46433"/>
    <lineage>
        <taxon>Eukaryota</taxon>
        <taxon>Sar</taxon>
        <taxon>Rhizaria</taxon>
        <taxon>Retaria</taxon>
        <taxon>Foraminifera</taxon>
        <taxon>Monothalamids</taxon>
        <taxon>Reticulomyxidae</taxon>
        <taxon>Reticulomyxa</taxon>
    </lineage>
</organism>
<dbReference type="InterPro" id="IPR004579">
    <property type="entry name" value="ERCC1/RAD10/SWI10"/>
</dbReference>
<dbReference type="EMBL" id="ASPP01014540">
    <property type="protein sequence ID" value="ETO18698.1"/>
    <property type="molecule type" value="Genomic_DNA"/>
</dbReference>
<evidence type="ECO:0000256" key="3">
    <source>
        <dbReference type="ARBA" id="ARBA00022763"/>
    </source>
</evidence>
<evidence type="ECO:0000259" key="8">
    <source>
        <dbReference type="Pfam" id="PF03834"/>
    </source>
</evidence>
<proteinExistence type="inferred from homology"/>
<gene>
    <name evidence="9" type="ORF">RFI_18558</name>
</gene>
<evidence type="ECO:0000313" key="9">
    <source>
        <dbReference type="EMBL" id="ETO18698.1"/>
    </source>
</evidence>
<dbReference type="GO" id="GO:0006302">
    <property type="term" value="P:double-strand break repair"/>
    <property type="evidence" value="ECO:0007669"/>
    <property type="project" value="UniProtKB-ARBA"/>
</dbReference>
<feature type="region of interest" description="Disordered" evidence="7">
    <location>
        <begin position="45"/>
        <end position="66"/>
    </location>
</feature>
<reference evidence="9 10" key="1">
    <citation type="journal article" date="2013" name="Curr. Biol.">
        <title>The Genome of the Foraminiferan Reticulomyxa filosa.</title>
        <authorList>
            <person name="Glockner G."/>
            <person name="Hulsmann N."/>
            <person name="Schleicher M."/>
            <person name="Noegel A.A."/>
            <person name="Eichinger L."/>
            <person name="Gallinger C."/>
            <person name="Pawlowski J."/>
            <person name="Sierra R."/>
            <person name="Euteneuer U."/>
            <person name="Pillet L."/>
            <person name="Moustafa A."/>
            <person name="Platzer M."/>
            <person name="Groth M."/>
            <person name="Szafranski K."/>
            <person name="Schliwa M."/>
        </authorList>
    </citation>
    <scope>NUCLEOTIDE SEQUENCE [LARGE SCALE GENOMIC DNA]</scope>
</reference>
<dbReference type="Gene3D" id="3.40.50.10130">
    <property type="match status" value="1"/>
</dbReference>
<keyword evidence="5" id="KW-0234">DNA repair</keyword>
<dbReference type="PANTHER" id="PTHR12749">
    <property type="entry name" value="EXCISION REPAIR CROSS-COMPLEMENTING 1 ERCC1"/>
    <property type="match status" value="1"/>
</dbReference>
<evidence type="ECO:0000256" key="5">
    <source>
        <dbReference type="ARBA" id="ARBA00023204"/>
    </source>
</evidence>
<keyword evidence="6" id="KW-0539">Nucleus</keyword>
<dbReference type="AlphaFoldDB" id="X6MYI5"/>
<dbReference type="SUPFAM" id="SSF52980">
    <property type="entry name" value="Restriction endonuclease-like"/>
    <property type="match status" value="1"/>
</dbReference>
<dbReference type="GO" id="GO:0003684">
    <property type="term" value="F:damaged DNA binding"/>
    <property type="evidence" value="ECO:0007669"/>
    <property type="project" value="InterPro"/>
</dbReference>
<dbReference type="Pfam" id="PF03834">
    <property type="entry name" value="Rad10"/>
    <property type="match status" value="1"/>
</dbReference>
<evidence type="ECO:0000256" key="2">
    <source>
        <dbReference type="ARBA" id="ARBA00008283"/>
    </source>
</evidence>
<dbReference type="InterPro" id="IPR047260">
    <property type="entry name" value="ERCC1-like_central_dom"/>
</dbReference>
<evidence type="ECO:0000256" key="1">
    <source>
        <dbReference type="ARBA" id="ARBA00004123"/>
    </source>
</evidence>
<dbReference type="CDD" id="cd22325">
    <property type="entry name" value="ERCC1_C-like"/>
    <property type="match status" value="1"/>
</dbReference>
<sequence length="164" mass="18784">MVETLVVAQKNSKQIEPQRVFQQKEESFGQNRYFGTSVRLNKKKSLKMNTNTSTAGQSNPRPKVGENQNKIQVNPKQQLNHVLLSIRKVGFEINTLIEPDFVMGNSICALWLSIKYHKLHPNYIHGRIAQLKGKYTTRILLTFVDEVFAVFFYLLGSGLSNENE</sequence>
<comment type="caution">
    <text evidence="9">The sequence shown here is derived from an EMBL/GenBank/DDBJ whole genome shotgun (WGS) entry which is preliminary data.</text>
</comment>
<keyword evidence="10" id="KW-1185">Reference proteome</keyword>
<keyword evidence="4" id="KW-0238">DNA-binding</keyword>
<dbReference type="OrthoDB" id="10262814at2759"/>
<name>X6MYI5_RETFI</name>
<evidence type="ECO:0000256" key="7">
    <source>
        <dbReference type="SAM" id="MobiDB-lite"/>
    </source>
</evidence>
<comment type="subcellular location">
    <subcellularLocation>
        <location evidence="1">Nucleus</location>
    </subcellularLocation>
</comment>
<dbReference type="GO" id="GO:0003697">
    <property type="term" value="F:single-stranded DNA binding"/>
    <property type="evidence" value="ECO:0007669"/>
    <property type="project" value="TreeGrafter"/>
</dbReference>